<feature type="transmembrane region" description="Helical" evidence="11">
    <location>
        <begin position="37"/>
        <end position="54"/>
    </location>
</feature>
<keyword evidence="6 11" id="KW-0375">Hydrogen ion transport</keyword>
<dbReference type="InterPro" id="IPR000568">
    <property type="entry name" value="ATP_synth_F0_asu"/>
</dbReference>
<dbReference type="HAMAP" id="MF_01393">
    <property type="entry name" value="ATP_synth_a_bact"/>
    <property type="match status" value="1"/>
</dbReference>
<dbReference type="PANTHER" id="PTHR11410">
    <property type="entry name" value="ATP SYNTHASE SUBUNIT A"/>
    <property type="match status" value="1"/>
</dbReference>
<dbReference type="InterPro" id="IPR023011">
    <property type="entry name" value="ATP_synth_F0_asu_AS"/>
</dbReference>
<keyword evidence="10 11" id="KW-0066">ATP synthesis</keyword>
<sequence>MAGEPAILASEFPPGVKDFDFEGLVPGLGQAVTKVTILAWLAAALIIVFFLVAYRKPKLVPTKTQWMAESMYGFVRDGVASEVIGAKKGLRFAPYLTTLFLFIIVMNIFGIVPFLQIAPTSHIAFPVFLTLITYVMFLYLGIRKHGFFGYIKHTLILPGVPWPMHILLVPIEFVQNFLTRPVTLAVRLFANMFAGHLLLLVFTLGGVALLNAQTALFRPLSVISWAMAIIMTFFELIVAALQAYVFVILTASYVESSLADEH</sequence>
<dbReference type="Gene3D" id="1.20.120.220">
    <property type="entry name" value="ATP synthase, F0 complex, subunit A"/>
    <property type="match status" value="1"/>
</dbReference>
<evidence type="ECO:0000256" key="7">
    <source>
        <dbReference type="ARBA" id="ARBA00022989"/>
    </source>
</evidence>
<dbReference type="AlphaFoldDB" id="A0A7R7HYI1"/>
<evidence type="ECO:0000256" key="5">
    <source>
        <dbReference type="ARBA" id="ARBA00022692"/>
    </source>
</evidence>
<proteinExistence type="inferred from homology"/>
<accession>A0A7R7HYI1</accession>
<keyword evidence="3 11" id="KW-0813">Transport</keyword>
<evidence type="ECO:0000256" key="12">
    <source>
        <dbReference type="RuleBase" id="RU000483"/>
    </source>
</evidence>
<keyword evidence="5 11" id="KW-0812">Transmembrane</keyword>
<keyword evidence="11" id="KW-1003">Cell membrane</keyword>
<feature type="transmembrane region" description="Helical" evidence="11">
    <location>
        <begin position="123"/>
        <end position="142"/>
    </location>
</feature>
<dbReference type="GO" id="GO:0045259">
    <property type="term" value="C:proton-transporting ATP synthase complex"/>
    <property type="evidence" value="ECO:0007669"/>
    <property type="project" value="UniProtKB-KW"/>
</dbReference>
<evidence type="ECO:0000256" key="9">
    <source>
        <dbReference type="ARBA" id="ARBA00023136"/>
    </source>
</evidence>
<evidence type="ECO:0000313" key="13">
    <source>
        <dbReference type="EMBL" id="BCJ36068.1"/>
    </source>
</evidence>
<evidence type="ECO:0000256" key="10">
    <source>
        <dbReference type="ARBA" id="ARBA00023310"/>
    </source>
</evidence>
<dbReference type="GO" id="GO:0046933">
    <property type="term" value="F:proton-transporting ATP synthase activity, rotational mechanism"/>
    <property type="evidence" value="ECO:0007669"/>
    <property type="project" value="UniProtKB-UniRule"/>
</dbReference>
<feature type="transmembrane region" description="Helical" evidence="11">
    <location>
        <begin position="222"/>
        <end position="249"/>
    </location>
</feature>
<feature type="transmembrane region" description="Helical" evidence="11">
    <location>
        <begin position="193"/>
        <end position="210"/>
    </location>
</feature>
<keyword evidence="14" id="KW-1185">Reference proteome</keyword>
<dbReference type="PANTHER" id="PTHR11410:SF0">
    <property type="entry name" value="ATP SYNTHASE SUBUNIT A"/>
    <property type="match status" value="1"/>
</dbReference>
<dbReference type="GO" id="GO:0005886">
    <property type="term" value="C:plasma membrane"/>
    <property type="evidence" value="ECO:0007669"/>
    <property type="project" value="UniProtKB-SubCell"/>
</dbReference>
<dbReference type="RefSeq" id="WP_203962489.1">
    <property type="nucleotide sequence ID" value="NZ_AP023355.1"/>
</dbReference>
<dbReference type="KEGG" id="atl:Athai_35710"/>
<evidence type="ECO:0000256" key="2">
    <source>
        <dbReference type="ARBA" id="ARBA00006810"/>
    </source>
</evidence>
<dbReference type="PROSITE" id="PS00449">
    <property type="entry name" value="ATPASE_A"/>
    <property type="match status" value="1"/>
</dbReference>
<dbReference type="InterPro" id="IPR045083">
    <property type="entry name" value="ATP_synth_F0_asu_bact/mt"/>
</dbReference>
<keyword evidence="7 11" id="KW-1133">Transmembrane helix</keyword>
<feature type="transmembrane region" description="Helical" evidence="11">
    <location>
        <begin position="95"/>
        <end position="117"/>
    </location>
</feature>
<keyword evidence="9 11" id="KW-0472">Membrane</keyword>
<keyword evidence="4 11" id="KW-0138">CF(0)</keyword>
<organism evidence="13 14">
    <name type="scientific">Actinocatenispora thailandica</name>
    <dbReference type="NCBI Taxonomy" id="227318"/>
    <lineage>
        <taxon>Bacteria</taxon>
        <taxon>Bacillati</taxon>
        <taxon>Actinomycetota</taxon>
        <taxon>Actinomycetes</taxon>
        <taxon>Micromonosporales</taxon>
        <taxon>Micromonosporaceae</taxon>
        <taxon>Actinocatenispora</taxon>
    </lineage>
</organism>
<dbReference type="SUPFAM" id="SSF81336">
    <property type="entry name" value="F1F0 ATP synthase subunit A"/>
    <property type="match status" value="1"/>
</dbReference>
<reference evidence="13 14" key="1">
    <citation type="submission" date="2020-08" db="EMBL/GenBank/DDBJ databases">
        <title>Whole genome shotgun sequence of Actinocatenispora thailandica NBRC 105041.</title>
        <authorList>
            <person name="Komaki H."/>
            <person name="Tamura T."/>
        </authorList>
    </citation>
    <scope>NUCLEOTIDE SEQUENCE [LARGE SCALE GENOMIC DNA]</scope>
    <source>
        <strain evidence="13 14">NBRC 105041</strain>
    </source>
</reference>
<comment type="similarity">
    <text evidence="2 11 12">Belongs to the ATPase A chain family.</text>
</comment>
<gene>
    <name evidence="11 13" type="primary">atpB</name>
    <name evidence="13" type="ORF">Athai_35710</name>
</gene>
<evidence type="ECO:0000256" key="3">
    <source>
        <dbReference type="ARBA" id="ARBA00022448"/>
    </source>
</evidence>
<evidence type="ECO:0000256" key="8">
    <source>
        <dbReference type="ARBA" id="ARBA00023065"/>
    </source>
</evidence>
<evidence type="ECO:0000256" key="6">
    <source>
        <dbReference type="ARBA" id="ARBA00022781"/>
    </source>
</evidence>
<name>A0A7R7HYI1_9ACTN</name>
<dbReference type="NCBIfam" id="TIGR01131">
    <property type="entry name" value="ATP_synt_6_or_A"/>
    <property type="match status" value="1"/>
</dbReference>
<evidence type="ECO:0000256" key="1">
    <source>
        <dbReference type="ARBA" id="ARBA00004141"/>
    </source>
</evidence>
<comment type="subcellular location">
    <subcellularLocation>
        <location evidence="11 12">Cell membrane</location>
        <topology evidence="11 12">Multi-pass membrane protein</topology>
    </subcellularLocation>
    <subcellularLocation>
        <location evidence="1">Membrane</location>
        <topology evidence="1">Multi-pass membrane protein</topology>
    </subcellularLocation>
</comment>
<evidence type="ECO:0000256" key="11">
    <source>
        <dbReference type="HAMAP-Rule" id="MF_01393"/>
    </source>
</evidence>
<dbReference type="Pfam" id="PF00119">
    <property type="entry name" value="ATP-synt_A"/>
    <property type="match status" value="1"/>
</dbReference>
<dbReference type="EMBL" id="AP023355">
    <property type="protein sequence ID" value="BCJ36068.1"/>
    <property type="molecule type" value="Genomic_DNA"/>
</dbReference>
<evidence type="ECO:0000313" key="14">
    <source>
        <dbReference type="Proteomes" id="UP000611640"/>
    </source>
</evidence>
<keyword evidence="8 11" id="KW-0406">Ion transport</keyword>
<protein>
    <recommendedName>
        <fullName evidence="11 12">ATP synthase subunit a</fullName>
    </recommendedName>
    <alternativeName>
        <fullName evidence="11">ATP synthase F0 sector subunit a</fullName>
    </alternativeName>
    <alternativeName>
        <fullName evidence="11">F-ATPase subunit 6</fullName>
    </alternativeName>
</protein>
<evidence type="ECO:0000256" key="4">
    <source>
        <dbReference type="ARBA" id="ARBA00022547"/>
    </source>
</evidence>
<comment type="function">
    <text evidence="11 12">Key component of the proton channel; it plays a direct role in the translocation of protons across the membrane.</text>
</comment>
<dbReference type="PRINTS" id="PR00123">
    <property type="entry name" value="ATPASEA"/>
</dbReference>
<dbReference type="InterPro" id="IPR035908">
    <property type="entry name" value="F0_ATP_A_sf"/>
</dbReference>
<dbReference type="CDD" id="cd00310">
    <property type="entry name" value="ATP-synt_Fo_a_6"/>
    <property type="match status" value="1"/>
</dbReference>
<dbReference type="Proteomes" id="UP000611640">
    <property type="component" value="Chromosome"/>
</dbReference>